<keyword evidence="3" id="KW-0862">Zinc</keyword>
<evidence type="ECO:0000313" key="7">
    <source>
        <dbReference type="Proteomes" id="UP001175228"/>
    </source>
</evidence>
<dbReference type="GO" id="GO:0008270">
    <property type="term" value="F:zinc ion binding"/>
    <property type="evidence" value="ECO:0007669"/>
    <property type="project" value="UniProtKB-KW"/>
</dbReference>
<dbReference type="SUPFAM" id="SSF144232">
    <property type="entry name" value="HIT/MYND zinc finger-like"/>
    <property type="match status" value="1"/>
</dbReference>
<keyword evidence="7" id="KW-1185">Reference proteome</keyword>
<protein>
    <recommendedName>
        <fullName evidence="5">MYND-type domain-containing protein</fullName>
    </recommendedName>
</protein>
<dbReference type="Pfam" id="PF01753">
    <property type="entry name" value="zf-MYND"/>
    <property type="match status" value="1"/>
</dbReference>
<evidence type="ECO:0000259" key="5">
    <source>
        <dbReference type="PROSITE" id="PS50865"/>
    </source>
</evidence>
<reference evidence="6" key="1">
    <citation type="submission" date="2023-06" db="EMBL/GenBank/DDBJ databases">
        <authorList>
            <consortium name="Lawrence Berkeley National Laboratory"/>
            <person name="Ahrendt S."/>
            <person name="Sahu N."/>
            <person name="Indic B."/>
            <person name="Wong-Bajracharya J."/>
            <person name="Merenyi Z."/>
            <person name="Ke H.-M."/>
            <person name="Monk M."/>
            <person name="Kocsube S."/>
            <person name="Drula E."/>
            <person name="Lipzen A."/>
            <person name="Balint B."/>
            <person name="Henrissat B."/>
            <person name="Andreopoulos B."/>
            <person name="Martin F.M."/>
            <person name="Harder C.B."/>
            <person name="Rigling D."/>
            <person name="Ford K.L."/>
            <person name="Foster G.D."/>
            <person name="Pangilinan J."/>
            <person name="Papanicolaou A."/>
            <person name="Barry K."/>
            <person name="LaButti K."/>
            <person name="Viragh M."/>
            <person name="Koriabine M."/>
            <person name="Yan M."/>
            <person name="Riley R."/>
            <person name="Champramary S."/>
            <person name="Plett K.L."/>
            <person name="Tsai I.J."/>
            <person name="Slot J."/>
            <person name="Sipos G."/>
            <person name="Plett J."/>
            <person name="Nagy L.G."/>
            <person name="Grigoriev I.V."/>
        </authorList>
    </citation>
    <scope>NUCLEOTIDE SEQUENCE</scope>
    <source>
        <strain evidence="6">HWK02</strain>
    </source>
</reference>
<sequence>MMTLGLEASKNRLSRRAFFHVMDENLKFNTVAIQDMQHGRLPLVPSPDPKDVCNLSCKSMLVLATCLRDQTLLKPVSLPDSTSSMVALMPAISFWLSLFCDHIILPFRTPEFTFIKFHHSVVFILAWTTNMTTYTVEPKLFTDYLPFLWFHPPPGCTKYHLDDARALFTAVEHAFRACNEPQNELFVRRLEENSIFTANLCVQFIVDEFAHIPEESNTILLYHSFFNVASSIFQLAFRSLPIHTALLKNNILRWLCRTFRLVTRRIPFNNVTLILAARCVGMGSGYIRRVMENGCSYIHQLLGYNILLYMFKALCNLHTHAELIEQGFKLVKVTVENSTVIIMRMIIPHFAYVSILKQSQKAIFKIRQHLDGIFESQDPGLKQVYKVWTEFVDIATYRSNIFRFISESSCGTDEKCPGTSVQKFMVCSGCQFTLYCSRTCQKDDWDQSSTGHRPLCAKIRQIRADAGPLPVSLSDYNAYQSFSFRSMLKYEEWKELFDKYIAENGEPDSLWPVIWALDYRVVDVEPAISIQSSEQRVKEIDPGHLTKAREGAGSLICYLVPDGSHALGPGGIELLADVDLRLGFTSDFIERIDILPRWFRHIFPST</sequence>
<evidence type="ECO:0000256" key="3">
    <source>
        <dbReference type="ARBA" id="ARBA00022833"/>
    </source>
</evidence>
<name>A0AA39Q481_9AGAR</name>
<feature type="domain" description="MYND-type" evidence="5">
    <location>
        <begin position="407"/>
        <end position="456"/>
    </location>
</feature>
<organism evidence="6 7">
    <name type="scientific">Armillaria luteobubalina</name>
    <dbReference type="NCBI Taxonomy" id="153913"/>
    <lineage>
        <taxon>Eukaryota</taxon>
        <taxon>Fungi</taxon>
        <taxon>Dikarya</taxon>
        <taxon>Basidiomycota</taxon>
        <taxon>Agaricomycotina</taxon>
        <taxon>Agaricomycetes</taxon>
        <taxon>Agaricomycetidae</taxon>
        <taxon>Agaricales</taxon>
        <taxon>Marasmiineae</taxon>
        <taxon>Physalacriaceae</taxon>
        <taxon>Armillaria</taxon>
    </lineage>
</organism>
<gene>
    <name evidence="6" type="ORF">EDD18DRAFT_1171752</name>
</gene>
<proteinExistence type="predicted"/>
<dbReference type="Proteomes" id="UP001175228">
    <property type="component" value="Unassembled WGS sequence"/>
</dbReference>
<evidence type="ECO:0000256" key="2">
    <source>
        <dbReference type="ARBA" id="ARBA00022771"/>
    </source>
</evidence>
<keyword evidence="2 4" id="KW-0863">Zinc-finger</keyword>
<dbReference type="EMBL" id="JAUEPU010000018">
    <property type="protein sequence ID" value="KAK0495335.1"/>
    <property type="molecule type" value="Genomic_DNA"/>
</dbReference>
<dbReference type="PROSITE" id="PS50865">
    <property type="entry name" value="ZF_MYND_2"/>
    <property type="match status" value="1"/>
</dbReference>
<keyword evidence="1" id="KW-0479">Metal-binding</keyword>
<dbReference type="InterPro" id="IPR002893">
    <property type="entry name" value="Znf_MYND"/>
</dbReference>
<dbReference type="Gene3D" id="6.10.140.2220">
    <property type="match status" value="1"/>
</dbReference>
<accession>A0AA39Q481</accession>
<evidence type="ECO:0000313" key="6">
    <source>
        <dbReference type="EMBL" id="KAK0495335.1"/>
    </source>
</evidence>
<comment type="caution">
    <text evidence="6">The sequence shown here is derived from an EMBL/GenBank/DDBJ whole genome shotgun (WGS) entry which is preliminary data.</text>
</comment>
<evidence type="ECO:0000256" key="1">
    <source>
        <dbReference type="ARBA" id="ARBA00022723"/>
    </source>
</evidence>
<evidence type="ECO:0000256" key="4">
    <source>
        <dbReference type="PROSITE-ProRule" id="PRU00134"/>
    </source>
</evidence>
<dbReference type="AlphaFoldDB" id="A0AA39Q481"/>